<dbReference type="AlphaFoldDB" id="A0AAD9A0I4"/>
<evidence type="ECO:0000313" key="3">
    <source>
        <dbReference type="Proteomes" id="UP001243330"/>
    </source>
</evidence>
<gene>
    <name evidence="2" type="ORF">CCHR01_18551</name>
</gene>
<dbReference type="EMBL" id="JAQOWY010000762">
    <property type="protein sequence ID" value="KAK1838828.1"/>
    <property type="molecule type" value="Genomic_DNA"/>
</dbReference>
<feature type="transmembrane region" description="Helical" evidence="1">
    <location>
        <begin position="6"/>
        <end position="26"/>
    </location>
</feature>
<name>A0AAD9A0I4_9PEZI</name>
<reference evidence="2" key="1">
    <citation type="submission" date="2023-01" db="EMBL/GenBank/DDBJ databases">
        <title>Colletotrichum chrysophilum M932 genome sequence.</title>
        <authorList>
            <person name="Baroncelli R."/>
        </authorList>
    </citation>
    <scope>NUCLEOTIDE SEQUENCE</scope>
    <source>
        <strain evidence="2">M932</strain>
    </source>
</reference>
<organism evidence="2 3">
    <name type="scientific">Colletotrichum chrysophilum</name>
    <dbReference type="NCBI Taxonomy" id="1836956"/>
    <lineage>
        <taxon>Eukaryota</taxon>
        <taxon>Fungi</taxon>
        <taxon>Dikarya</taxon>
        <taxon>Ascomycota</taxon>
        <taxon>Pezizomycotina</taxon>
        <taxon>Sordariomycetes</taxon>
        <taxon>Hypocreomycetidae</taxon>
        <taxon>Glomerellales</taxon>
        <taxon>Glomerellaceae</taxon>
        <taxon>Colletotrichum</taxon>
        <taxon>Colletotrichum gloeosporioides species complex</taxon>
    </lineage>
</organism>
<dbReference type="Proteomes" id="UP001243330">
    <property type="component" value="Unassembled WGS sequence"/>
</dbReference>
<dbReference type="InterPro" id="IPR035994">
    <property type="entry name" value="Nucleoside_phosphorylase_sf"/>
</dbReference>
<evidence type="ECO:0000256" key="1">
    <source>
        <dbReference type="SAM" id="Phobius"/>
    </source>
</evidence>
<sequence>MSDPQIYTVGWICAITAEFVAAQAFLDEEHPARDKPHDTTTTAMF</sequence>
<protein>
    <submittedName>
        <fullName evidence="2">Ankryin repeat protein</fullName>
    </submittedName>
</protein>
<accession>A0AAD9A0I4</accession>
<keyword evidence="3" id="KW-1185">Reference proteome</keyword>
<evidence type="ECO:0000313" key="2">
    <source>
        <dbReference type="EMBL" id="KAK1838828.1"/>
    </source>
</evidence>
<dbReference type="Gene3D" id="3.40.50.1580">
    <property type="entry name" value="Nucleoside phosphorylase domain"/>
    <property type="match status" value="1"/>
</dbReference>
<comment type="caution">
    <text evidence="2">The sequence shown here is derived from an EMBL/GenBank/DDBJ whole genome shotgun (WGS) entry which is preliminary data.</text>
</comment>
<dbReference type="GO" id="GO:0009116">
    <property type="term" value="P:nucleoside metabolic process"/>
    <property type="evidence" value="ECO:0007669"/>
    <property type="project" value="InterPro"/>
</dbReference>
<keyword evidence="1" id="KW-1133">Transmembrane helix</keyword>
<keyword evidence="1" id="KW-0472">Membrane</keyword>
<keyword evidence="1" id="KW-0812">Transmembrane</keyword>
<proteinExistence type="predicted"/>
<dbReference type="GO" id="GO:0003824">
    <property type="term" value="F:catalytic activity"/>
    <property type="evidence" value="ECO:0007669"/>
    <property type="project" value="InterPro"/>
</dbReference>